<dbReference type="InParanoid" id="A0A2R6Q9Q2"/>
<feature type="region of interest" description="Disordered" evidence="1">
    <location>
        <begin position="1"/>
        <end position="26"/>
    </location>
</feature>
<accession>A0A2R6Q9Q2</accession>
<protein>
    <submittedName>
        <fullName evidence="2">Inactive poly [ADP-ribose] polymerase SRO2</fullName>
    </submittedName>
</protein>
<dbReference type="Gramene" id="PSS04627">
    <property type="protein sequence ID" value="PSS04627"/>
    <property type="gene ID" value="CEY00_Acc20483"/>
</dbReference>
<evidence type="ECO:0000313" key="2">
    <source>
        <dbReference type="EMBL" id="PSS04627.1"/>
    </source>
</evidence>
<keyword evidence="3" id="KW-1185">Reference proteome</keyword>
<dbReference type="EMBL" id="NKQK01000018">
    <property type="protein sequence ID" value="PSS04627.1"/>
    <property type="molecule type" value="Genomic_DNA"/>
</dbReference>
<reference evidence="3" key="2">
    <citation type="journal article" date="2018" name="BMC Genomics">
        <title>A manually annotated Actinidia chinensis var. chinensis (kiwifruit) genome highlights the challenges associated with draft genomes and gene prediction in plants.</title>
        <authorList>
            <person name="Pilkington S.M."/>
            <person name="Crowhurst R."/>
            <person name="Hilario E."/>
            <person name="Nardozza S."/>
            <person name="Fraser L."/>
            <person name="Peng Y."/>
            <person name="Gunaseelan K."/>
            <person name="Simpson R."/>
            <person name="Tahir J."/>
            <person name="Deroles S.C."/>
            <person name="Templeton K."/>
            <person name="Luo Z."/>
            <person name="Davy M."/>
            <person name="Cheng C."/>
            <person name="McNeilage M."/>
            <person name="Scaglione D."/>
            <person name="Liu Y."/>
            <person name="Zhang Q."/>
            <person name="Datson P."/>
            <person name="De Silva N."/>
            <person name="Gardiner S.E."/>
            <person name="Bassett H."/>
            <person name="Chagne D."/>
            <person name="McCallum J."/>
            <person name="Dzierzon H."/>
            <person name="Deng C."/>
            <person name="Wang Y.Y."/>
            <person name="Barron L."/>
            <person name="Manako K."/>
            <person name="Bowen J."/>
            <person name="Foster T.M."/>
            <person name="Erridge Z.A."/>
            <person name="Tiffin H."/>
            <person name="Waite C.N."/>
            <person name="Davies K.M."/>
            <person name="Grierson E.P."/>
            <person name="Laing W.A."/>
            <person name="Kirk R."/>
            <person name="Chen X."/>
            <person name="Wood M."/>
            <person name="Montefiori M."/>
            <person name="Brummell D.A."/>
            <person name="Schwinn K.E."/>
            <person name="Catanach A."/>
            <person name="Fullerton C."/>
            <person name="Li D."/>
            <person name="Meiyalaghan S."/>
            <person name="Nieuwenhuizen N."/>
            <person name="Read N."/>
            <person name="Prakash R."/>
            <person name="Hunter D."/>
            <person name="Zhang H."/>
            <person name="McKenzie M."/>
            <person name="Knabel M."/>
            <person name="Harris A."/>
            <person name="Allan A.C."/>
            <person name="Gleave A."/>
            <person name="Chen A."/>
            <person name="Janssen B.J."/>
            <person name="Plunkett B."/>
            <person name="Ampomah-Dwamena C."/>
            <person name="Voogd C."/>
            <person name="Leif D."/>
            <person name="Lafferty D."/>
            <person name="Souleyre E.J.F."/>
            <person name="Varkonyi-Gasic E."/>
            <person name="Gambi F."/>
            <person name="Hanley J."/>
            <person name="Yao J.L."/>
            <person name="Cheung J."/>
            <person name="David K.M."/>
            <person name="Warren B."/>
            <person name="Marsh K."/>
            <person name="Snowden K.C."/>
            <person name="Lin-Wang K."/>
            <person name="Brian L."/>
            <person name="Martinez-Sanchez M."/>
            <person name="Wang M."/>
            <person name="Ileperuma N."/>
            <person name="Macnee N."/>
            <person name="Campin R."/>
            <person name="McAtee P."/>
            <person name="Drummond R.S.M."/>
            <person name="Espley R.V."/>
            <person name="Ireland H.S."/>
            <person name="Wu R."/>
            <person name="Atkinson R.G."/>
            <person name="Karunairetnam S."/>
            <person name="Bulley S."/>
            <person name="Chunkath S."/>
            <person name="Hanley Z."/>
            <person name="Storey R."/>
            <person name="Thrimawithana A.H."/>
            <person name="Thomson S."/>
            <person name="David C."/>
            <person name="Testolin R."/>
            <person name="Huang H."/>
            <person name="Hellens R.P."/>
            <person name="Schaffer R.J."/>
        </authorList>
    </citation>
    <scope>NUCLEOTIDE SEQUENCE [LARGE SCALE GENOMIC DNA]</scope>
    <source>
        <strain evidence="3">cv. Red5</strain>
    </source>
</reference>
<feature type="compositionally biased region" description="Basic residues" evidence="1">
    <location>
        <begin position="14"/>
        <end position="26"/>
    </location>
</feature>
<comment type="caution">
    <text evidence="2">The sequence shown here is derived from an EMBL/GenBank/DDBJ whole genome shotgun (WGS) entry which is preliminary data.</text>
</comment>
<sequence>MHLLVQSTNVSNTPKKKKRKKRKLHNLTRPCRGFLEPKSRVMRREDSAEVKCQRIEVALLEKPPLPRRFLGSKAETTYCQRHHVPCTAHAQDLNCPAS</sequence>
<proteinExistence type="predicted"/>
<name>A0A2R6Q9Q2_ACTCC</name>
<organism evidence="2 3">
    <name type="scientific">Actinidia chinensis var. chinensis</name>
    <name type="common">Chinese soft-hair kiwi</name>
    <dbReference type="NCBI Taxonomy" id="1590841"/>
    <lineage>
        <taxon>Eukaryota</taxon>
        <taxon>Viridiplantae</taxon>
        <taxon>Streptophyta</taxon>
        <taxon>Embryophyta</taxon>
        <taxon>Tracheophyta</taxon>
        <taxon>Spermatophyta</taxon>
        <taxon>Magnoliopsida</taxon>
        <taxon>eudicotyledons</taxon>
        <taxon>Gunneridae</taxon>
        <taxon>Pentapetalae</taxon>
        <taxon>asterids</taxon>
        <taxon>Ericales</taxon>
        <taxon>Actinidiaceae</taxon>
        <taxon>Actinidia</taxon>
    </lineage>
</organism>
<dbReference type="Proteomes" id="UP000241394">
    <property type="component" value="Chromosome LG18"/>
</dbReference>
<dbReference type="AlphaFoldDB" id="A0A2R6Q9Q2"/>
<gene>
    <name evidence="2" type="ORF">CEY00_Acc20483</name>
</gene>
<feature type="compositionally biased region" description="Polar residues" evidence="1">
    <location>
        <begin position="1"/>
        <end position="13"/>
    </location>
</feature>
<evidence type="ECO:0000256" key="1">
    <source>
        <dbReference type="SAM" id="MobiDB-lite"/>
    </source>
</evidence>
<reference evidence="2 3" key="1">
    <citation type="submission" date="2017-07" db="EMBL/GenBank/DDBJ databases">
        <title>An improved, manually edited Actinidia chinensis var. chinensis (kiwifruit) genome highlights the challenges associated with draft genomes and gene prediction in plants.</title>
        <authorList>
            <person name="Pilkington S."/>
            <person name="Crowhurst R."/>
            <person name="Hilario E."/>
            <person name="Nardozza S."/>
            <person name="Fraser L."/>
            <person name="Peng Y."/>
            <person name="Gunaseelan K."/>
            <person name="Simpson R."/>
            <person name="Tahir J."/>
            <person name="Deroles S."/>
            <person name="Templeton K."/>
            <person name="Luo Z."/>
            <person name="Davy M."/>
            <person name="Cheng C."/>
            <person name="Mcneilage M."/>
            <person name="Scaglione D."/>
            <person name="Liu Y."/>
            <person name="Zhang Q."/>
            <person name="Datson P."/>
            <person name="De Silva N."/>
            <person name="Gardiner S."/>
            <person name="Bassett H."/>
            <person name="Chagne D."/>
            <person name="Mccallum J."/>
            <person name="Dzierzon H."/>
            <person name="Deng C."/>
            <person name="Wang Y.-Y."/>
            <person name="Barron N."/>
            <person name="Manako K."/>
            <person name="Bowen J."/>
            <person name="Foster T."/>
            <person name="Erridge Z."/>
            <person name="Tiffin H."/>
            <person name="Waite C."/>
            <person name="Davies K."/>
            <person name="Grierson E."/>
            <person name="Laing W."/>
            <person name="Kirk R."/>
            <person name="Chen X."/>
            <person name="Wood M."/>
            <person name="Montefiori M."/>
            <person name="Brummell D."/>
            <person name="Schwinn K."/>
            <person name="Catanach A."/>
            <person name="Fullerton C."/>
            <person name="Li D."/>
            <person name="Meiyalaghan S."/>
            <person name="Nieuwenhuizen N."/>
            <person name="Read N."/>
            <person name="Prakash R."/>
            <person name="Hunter D."/>
            <person name="Zhang H."/>
            <person name="Mckenzie M."/>
            <person name="Knabel M."/>
            <person name="Harris A."/>
            <person name="Allan A."/>
            <person name="Chen A."/>
            <person name="Janssen B."/>
            <person name="Plunkett B."/>
            <person name="Dwamena C."/>
            <person name="Voogd C."/>
            <person name="Leif D."/>
            <person name="Lafferty D."/>
            <person name="Souleyre E."/>
            <person name="Varkonyi-Gasic E."/>
            <person name="Gambi F."/>
            <person name="Hanley J."/>
            <person name="Yao J.-L."/>
            <person name="Cheung J."/>
            <person name="David K."/>
            <person name="Warren B."/>
            <person name="Marsh K."/>
            <person name="Snowden K."/>
            <person name="Lin-Wang K."/>
            <person name="Brian L."/>
            <person name="Martinez-Sanchez M."/>
            <person name="Wang M."/>
            <person name="Ileperuma N."/>
            <person name="Macnee N."/>
            <person name="Campin R."/>
            <person name="Mcatee P."/>
            <person name="Drummond R."/>
            <person name="Espley R."/>
            <person name="Ireland H."/>
            <person name="Wu R."/>
            <person name="Atkinson R."/>
            <person name="Karunairetnam S."/>
            <person name="Bulley S."/>
            <person name="Chunkath S."/>
            <person name="Hanley Z."/>
            <person name="Storey R."/>
            <person name="Thrimawithana A."/>
            <person name="Thomson S."/>
            <person name="David C."/>
            <person name="Testolin R."/>
        </authorList>
    </citation>
    <scope>NUCLEOTIDE SEQUENCE [LARGE SCALE GENOMIC DNA]</scope>
    <source>
        <strain evidence="3">cv. Red5</strain>
        <tissue evidence="2">Young leaf</tissue>
    </source>
</reference>
<evidence type="ECO:0000313" key="3">
    <source>
        <dbReference type="Proteomes" id="UP000241394"/>
    </source>
</evidence>